<protein>
    <submittedName>
        <fullName evidence="1">Uncharacterized protein</fullName>
    </submittedName>
</protein>
<keyword evidence="2" id="KW-1185">Reference proteome</keyword>
<feature type="non-terminal residue" evidence="1">
    <location>
        <position position="340"/>
    </location>
</feature>
<gene>
    <name evidence="1" type="ORF">SNEC2469_LOCUS32840</name>
</gene>
<dbReference type="EMBL" id="CAJNJA010084413">
    <property type="protein sequence ID" value="CAE7937152.1"/>
    <property type="molecule type" value="Genomic_DNA"/>
</dbReference>
<sequence length="340" mass="37893">MAADISHVQQLLKYLGSDFLEAEVRQIFRTQGWWQEKIKAAEKSASADRESAPVLQKCAENVCQAVGAEQKFIALQAAYTACLERGPLLRPGATMELEGVMLDHIVAFTDAVLAMGPEEQHAAHIDLEIIHKILNHAVGMEDGDTEPGLKYADALRRLNAWKEENEGVIRQVRLKQFHANVMQDSDAFSFGMFQKIVQLLSFDETSPNELKIQLIEPVAVMLLQLHDKVFAELDLANVEALGKELMSMKSMCHRMCSAQLLPREWMELQLGLVQEYVNYRSVTARLGPDYMDVQAQTDVKLKTAIAQALGHLRSLQAAVKKAAKLVDARKAGSEGEPMQP</sequence>
<dbReference type="Proteomes" id="UP000601435">
    <property type="component" value="Unassembled WGS sequence"/>
</dbReference>
<comment type="caution">
    <text evidence="1">The sequence shown here is derived from an EMBL/GenBank/DDBJ whole genome shotgun (WGS) entry which is preliminary data.</text>
</comment>
<proteinExistence type="predicted"/>
<reference evidence="1" key="1">
    <citation type="submission" date="2021-02" db="EMBL/GenBank/DDBJ databases">
        <authorList>
            <person name="Dougan E. K."/>
            <person name="Rhodes N."/>
            <person name="Thang M."/>
            <person name="Chan C."/>
        </authorList>
    </citation>
    <scope>NUCLEOTIDE SEQUENCE</scope>
</reference>
<accession>A0A813C165</accession>
<evidence type="ECO:0000313" key="2">
    <source>
        <dbReference type="Proteomes" id="UP000601435"/>
    </source>
</evidence>
<name>A0A813C165_9DINO</name>
<organism evidence="1 2">
    <name type="scientific">Symbiodinium necroappetens</name>
    <dbReference type="NCBI Taxonomy" id="1628268"/>
    <lineage>
        <taxon>Eukaryota</taxon>
        <taxon>Sar</taxon>
        <taxon>Alveolata</taxon>
        <taxon>Dinophyceae</taxon>
        <taxon>Suessiales</taxon>
        <taxon>Symbiodiniaceae</taxon>
        <taxon>Symbiodinium</taxon>
    </lineage>
</organism>
<evidence type="ECO:0000313" key="1">
    <source>
        <dbReference type="EMBL" id="CAE7937152.1"/>
    </source>
</evidence>
<dbReference type="AlphaFoldDB" id="A0A813C165"/>